<dbReference type="RefSeq" id="WP_238751949.1">
    <property type="nucleotide sequence ID" value="NZ_CAKLPZ010000004.1"/>
</dbReference>
<dbReference type="NCBIfam" id="NF002542">
    <property type="entry name" value="PRK02101.1-3"/>
    <property type="match status" value="1"/>
</dbReference>
<comment type="caution">
    <text evidence="2">The sequence shown here is derived from an EMBL/GenBank/DDBJ whole genome shotgun (WGS) entry which is preliminary data.</text>
</comment>
<dbReference type="InterPro" id="IPR005583">
    <property type="entry name" value="YaaA"/>
</dbReference>
<evidence type="ECO:0000256" key="1">
    <source>
        <dbReference type="HAMAP-Rule" id="MF_00652"/>
    </source>
</evidence>
<keyword evidence="3" id="KW-1185">Reference proteome</keyword>
<accession>A0ABN8F7W4</accession>
<reference evidence="2" key="1">
    <citation type="submission" date="2021-12" db="EMBL/GenBank/DDBJ databases">
        <authorList>
            <person name="Rodrigo-Torres L."/>
            <person name="Arahal R. D."/>
            <person name="Lucena T."/>
        </authorList>
    </citation>
    <scope>NUCLEOTIDE SEQUENCE</scope>
    <source>
        <strain evidence="2">CECT 8419</strain>
    </source>
</reference>
<gene>
    <name evidence="2" type="primary">yaaA</name>
    <name evidence="2" type="ORF">LEM8419_03009</name>
</gene>
<protein>
    <recommendedName>
        <fullName evidence="1">UPF0246 protein LEM8419_03009</fullName>
    </recommendedName>
</protein>
<dbReference type="PANTHER" id="PTHR30283">
    <property type="entry name" value="PEROXIDE STRESS RESPONSE PROTEIN YAAA"/>
    <property type="match status" value="1"/>
</dbReference>
<dbReference type="Pfam" id="PF03883">
    <property type="entry name" value="H2O2_YaaD"/>
    <property type="match status" value="1"/>
</dbReference>
<dbReference type="EMBL" id="CAKLPZ010000004">
    <property type="protein sequence ID" value="CAH1002092.1"/>
    <property type="molecule type" value="Genomic_DNA"/>
</dbReference>
<sequence length="253" mass="28765">MLILLSPAKTLDMSPVDATVTQPRLLSHTGELADTLRGKSAAELGRLMSISDKLAELNYGRYQDFTLPLTTDRAKAALLAFKGDVYQDLQADDFTERELSFADRQIRILSGLYGILRPRDLMHPYRLEMGTKLRTERGKDLYAFWGDKLTDQLNNDLAEDPTKLVLNLASQEYFKSLQPEQIAGRVLTVHFRELRDGRYKCITFNAKRARGRLARLITLEGITTADPLKELAVNDYVYNDALSEADDWVFTRD</sequence>
<evidence type="ECO:0000313" key="2">
    <source>
        <dbReference type="EMBL" id="CAH1002092.1"/>
    </source>
</evidence>
<dbReference type="Proteomes" id="UP000837803">
    <property type="component" value="Unassembled WGS sequence"/>
</dbReference>
<name>A0ABN8F7W4_9BACT</name>
<dbReference type="HAMAP" id="MF_00652">
    <property type="entry name" value="UPF0246"/>
    <property type="match status" value="1"/>
</dbReference>
<comment type="similarity">
    <text evidence="1">Belongs to the UPF0246 family.</text>
</comment>
<dbReference type="PANTHER" id="PTHR30283:SF4">
    <property type="entry name" value="PEROXIDE STRESS RESISTANCE PROTEIN YAAA"/>
    <property type="match status" value="1"/>
</dbReference>
<organism evidence="2 3">
    <name type="scientific">Neolewinella maritima</name>
    <dbReference type="NCBI Taxonomy" id="1383882"/>
    <lineage>
        <taxon>Bacteria</taxon>
        <taxon>Pseudomonadati</taxon>
        <taxon>Bacteroidota</taxon>
        <taxon>Saprospiria</taxon>
        <taxon>Saprospirales</taxon>
        <taxon>Lewinellaceae</taxon>
        <taxon>Neolewinella</taxon>
    </lineage>
</organism>
<evidence type="ECO:0000313" key="3">
    <source>
        <dbReference type="Proteomes" id="UP000837803"/>
    </source>
</evidence>
<proteinExistence type="inferred from homology"/>